<gene>
    <name evidence="3" type="ORF">KJP28_04425</name>
</gene>
<comment type="caution">
    <text evidence="3">The sequence shown here is derived from an EMBL/GenBank/DDBJ whole genome shotgun (WGS) entry which is preliminary data.</text>
</comment>
<keyword evidence="4" id="KW-1185">Reference proteome</keyword>
<keyword evidence="2" id="KW-0732">Signal</keyword>
<evidence type="ECO:0000256" key="1">
    <source>
        <dbReference type="SAM" id="MobiDB-lite"/>
    </source>
</evidence>
<proteinExistence type="predicted"/>
<feature type="compositionally biased region" description="Low complexity" evidence="1">
    <location>
        <begin position="85"/>
        <end position="95"/>
    </location>
</feature>
<dbReference type="RefSeq" id="WP_218391007.1">
    <property type="nucleotide sequence ID" value="NZ_JAHUZE010000001.1"/>
</dbReference>
<dbReference type="EMBL" id="JAHUZE010000001">
    <property type="protein sequence ID" value="MBV7378159.1"/>
    <property type="molecule type" value="Genomic_DNA"/>
</dbReference>
<organism evidence="3 4">
    <name type="scientific">Maritimibacter dapengensis</name>
    <dbReference type="NCBI Taxonomy" id="2836868"/>
    <lineage>
        <taxon>Bacteria</taxon>
        <taxon>Pseudomonadati</taxon>
        <taxon>Pseudomonadota</taxon>
        <taxon>Alphaproteobacteria</taxon>
        <taxon>Rhodobacterales</taxon>
        <taxon>Roseobacteraceae</taxon>
        <taxon>Maritimibacter</taxon>
    </lineage>
</organism>
<accession>A0ABS6SYW0</accession>
<reference evidence="3 4" key="1">
    <citation type="submission" date="2021-05" db="EMBL/GenBank/DDBJ databases">
        <title>Culturable bacteria isolated from Daya Bay.</title>
        <authorList>
            <person name="Zheng W."/>
            <person name="Yu S."/>
            <person name="Huang Y."/>
        </authorList>
    </citation>
    <scope>NUCLEOTIDE SEQUENCE [LARGE SCALE GENOMIC DNA]</scope>
    <source>
        <strain evidence="3 4">DP4N28-5</strain>
    </source>
</reference>
<protein>
    <submittedName>
        <fullName evidence="3">Uncharacterized protein</fullName>
    </submittedName>
</protein>
<feature type="signal peptide" evidence="2">
    <location>
        <begin position="1"/>
        <end position="23"/>
    </location>
</feature>
<evidence type="ECO:0000256" key="2">
    <source>
        <dbReference type="SAM" id="SignalP"/>
    </source>
</evidence>
<evidence type="ECO:0000313" key="3">
    <source>
        <dbReference type="EMBL" id="MBV7378159.1"/>
    </source>
</evidence>
<feature type="compositionally biased region" description="Pro residues" evidence="1">
    <location>
        <begin position="96"/>
        <end position="107"/>
    </location>
</feature>
<feature type="chain" id="PRO_5045561777" evidence="2">
    <location>
        <begin position="24"/>
        <end position="439"/>
    </location>
</feature>
<dbReference type="Proteomes" id="UP000756530">
    <property type="component" value="Unassembled WGS sequence"/>
</dbReference>
<feature type="region of interest" description="Disordered" evidence="1">
    <location>
        <begin position="85"/>
        <end position="190"/>
    </location>
</feature>
<evidence type="ECO:0000313" key="4">
    <source>
        <dbReference type="Proteomes" id="UP000756530"/>
    </source>
</evidence>
<feature type="compositionally biased region" description="Low complexity" evidence="1">
    <location>
        <begin position="141"/>
        <end position="158"/>
    </location>
</feature>
<name>A0ABS6SYW0_9RHOB</name>
<sequence length="439" mass="46028">MKRTGYLSAIAFAVTLVSGPVLALSLDQGAKPRETPPAAYKGDVYVDSRGCAYARANVGAATNWVPRLSADRRQVICGMNPTFAAGTPRATRTPAPIAPPPPQPVATPPAEAEREVRTVSAAPGMAALPTPSPAPKPSNLSANRAPAKPAPAPSQARAGLFGLGNLPTPSPAPEPSNLSARRSEPTPEVQTRKLAVTCPAGGGNARVKIGGEIVQVNCGATKVASRTYTVQHANGMRTELVAKPAPVMEAQARIVAEPTYVEYRPATQVRRVIVNGTVQPGRQHYEGNRDMLVSGTVGAVRMPMNGGGGGQRGGGRFLAPPAGGSYEDYLAAKTQAYRDAGVELDAPRDIYNVPASASGGSTVVIKANPHVPAKGYGNMPASNPRVIIQGQDKPPAGYRKAWDDDRLNPNRASRTVEGEMQMLQIWTDTVPRRLITVAK</sequence>